<accession>A0ABZ1HRG2</accession>
<organism evidence="1 2">
    <name type="scientific">Streptomyces phaeochromogenes</name>
    <dbReference type="NCBI Taxonomy" id="1923"/>
    <lineage>
        <taxon>Bacteria</taxon>
        <taxon>Bacillati</taxon>
        <taxon>Actinomycetota</taxon>
        <taxon>Actinomycetes</taxon>
        <taxon>Kitasatosporales</taxon>
        <taxon>Streptomycetaceae</taxon>
        <taxon>Streptomyces</taxon>
        <taxon>Streptomyces phaeochromogenes group</taxon>
    </lineage>
</organism>
<evidence type="ECO:0000313" key="1">
    <source>
        <dbReference type="EMBL" id="WSD21192.1"/>
    </source>
</evidence>
<evidence type="ECO:0000313" key="2">
    <source>
        <dbReference type="Proteomes" id="UP001340816"/>
    </source>
</evidence>
<dbReference type="EMBL" id="CP109135">
    <property type="protein sequence ID" value="WSD21192.1"/>
    <property type="molecule type" value="Genomic_DNA"/>
</dbReference>
<gene>
    <name evidence="1" type="ORF">OHB35_52600</name>
</gene>
<protein>
    <submittedName>
        <fullName evidence="1">Uncharacterized protein</fullName>
    </submittedName>
</protein>
<keyword evidence="2" id="KW-1185">Reference proteome</keyword>
<reference evidence="1 2" key="1">
    <citation type="submission" date="2022-10" db="EMBL/GenBank/DDBJ databases">
        <title>The complete genomes of actinobacterial strains from the NBC collection.</title>
        <authorList>
            <person name="Joergensen T.S."/>
            <person name="Alvarez Arevalo M."/>
            <person name="Sterndorff E.B."/>
            <person name="Faurdal D."/>
            <person name="Vuksanovic O."/>
            <person name="Mourched A.-S."/>
            <person name="Charusanti P."/>
            <person name="Shaw S."/>
            <person name="Blin K."/>
            <person name="Weber T."/>
        </authorList>
    </citation>
    <scope>NUCLEOTIDE SEQUENCE [LARGE SCALE GENOMIC DNA]</scope>
    <source>
        <strain evidence="1 2">NBC 01752</strain>
    </source>
</reference>
<proteinExistence type="predicted"/>
<dbReference type="RefSeq" id="WP_326762729.1">
    <property type="nucleotide sequence ID" value="NZ_CP109135.1"/>
</dbReference>
<sequence length="214" mass="23220">MRGDDAGFDAWLLGVDAGVLGRVAEALDLDAGRASLFATTVVPETVPEYEGDDLQARELGELLYHKTAHLEQTQTGSAPNSLPRQLEQAAATSRTMLVVGRALLSDAMPSAWGLAADFLYTCLGDLMQLRDGLTEHELDCRNALALHDRVLDGIDNFRGALEQCAHRGHGLKALRASERLVITAETVRILLSWTREGIQDLFDESGTAHAQTVQ</sequence>
<dbReference type="Proteomes" id="UP001340816">
    <property type="component" value="Chromosome"/>
</dbReference>
<name>A0ABZ1HRG2_STRPH</name>